<dbReference type="InterPro" id="IPR000253">
    <property type="entry name" value="FHA_dom"/>
</dbReference>
<organism evidence="2">
    <name type="scientific">bioreactor metagenome</name>
    <dbReference type="NCBI Taxonomy" id="1076179"/>
    <lineage>
        <taxon>unclassified sequences</taxon>
        <taxon>metagenomes</taxon>
        <taxon>ecological metagenomes</taxon>
    </lineage>
</organism>
<dbReference type="SMART" id="SM00240">
    <property type="entry name" value="FHA"/>
    <property type="match status" value="1"/>
</dbReference>
<comment type="caution">
    <text evidence="2">The sequence shown here is derived from an EMBL/GenBank/DDBJ whole genome shotgun (WGS) entry which is preliminary data.</text>
</comment>
<dbReference type="PROSITE" id="PS50006">
    <property type="entry name" value="FHA_DOMAIN"/>
    <property type="match status" value="1"/>
</dbReference>
<dbReference type="EMBL" id="VSSQ01002124">
    <property type="protein sequence ID" value="MPM13473.1"/>
    <property type="molecule type" value="Genomic_DNA"/>
</dbReference>
<evidence type="ECO:0000259" key="1">
    <source>
        <dbReference type="PROSITE" id="PS50006"/>
    </source>
</evidence>
<dbReference type="CDD" id="cd00060">
    <property type="entry name" value="FHA"/>
    <property type="match status" value="1"/>
</dbReference>
<dbReference type="Gene3D" id="2.60.200.20">
    <property type="match status" value="1"/>
</dbReference>
<dbReference type="Pfam" id="PF00498">
    <property type="entry name" value="FHA"/>
    <property type="match status" value="1"/>
</dbReference>
<proteinExistence type="predicted"/>
<sequence>MALTKFKVCPACGEHNPPALLECKKCETDLTGIKVVDEAILAAATAPTKAETASNNNRSLVKVCDCGKANPPQARKCSACGEDISDVRATETQASPQPMMRMAVLRSVDGSFSFVIDKPITVIGREAEMREYLEAKTYVSRKHAKFTLANGEIYIENMSSTNRTFVNNMLILGDAPMLLKNGDEIGLGGKLIKGERQSQAAYFTIEVSA</sequence>
<dbReference type="InterPro" id="IPR008984">
    <property type="entry name" value="SMAD_FHA_dom_sf"/>
</dbReference>
<dbReference type="SUPFAM" id="SSF49879">
    <property type="entry name" value="SMAD/FHA domain"/>
    <property type="match status" value="1"/>
</dbReference>
<feature type="domain" description="FHA" evidence="1">
    <location>
        <begin position="121"/>
        <end position="171"/>
    </location>
</feature>
<protein>
    <recommendedName>
        <fullName evidence="1">FHA domain-containing protein</fullName>
    </recommendedName>
</protein>
<evidence type="ECO:0000313" key="2">
    <source>
        <dbReference type="EMBL" id="MPM13473.1"/>
    </source>
</evidence>
<gene>
    <name evidence="2" type="ORF">SDC9_59830</name>
</gene>
<reference evidence="2" key="1">
    <citation type="submission" date="2019-08" db="EMBL/GenBank/DDBJ databases">
        <authorList>
            <person name="Kucharzyk K."/>
            <person name="Murdoch R.W."/>
            <person name="Higgins S."/>
            <person name="Loffler F."/>
        </authorList>
    </citation>
    <scope>NUCLEOTIDE SEQUENCE</scope>
</reference>
<dbReference type="AlphaFoldDB" id="A0A644XH26"/>
<accession>A0A644XH26</accession>
<name>A0A644XH26_9ZZZZ</name>